<evidence type="ECO:0000313" key="1">
    <source>
        <dbReference type="EMBL" id="RPD41766.1"/>
    </source>
</evidence>
<name>A0A3N4MI93_9BACT</name>
<dbReference type="EMBL" id="RMBX01000003">
    <property type="protein sequence ID" value="RPD41766.1"/>
    <property type="molecule type" value="Genomic_DNA"/>
</dbReference>
<dbReference type="AlphaFoldDB" id="A0A3N4MI93"/>
<dbReference type="Proteomes" id="UP000279089">
    <property type="component" value="Unassembled WGS sequence"/>
</dbReference>
<dbReference type="RefSeq" id="WP_120514704.1">
    <property type="nucleotide sequence ID" value="NZ_QXZY01000002.1"/>
</dbReference>
<proteinExistence type="predicted"/>
<comment type="caution">
    <text evidence="1">The sequence shown here is derived from an EMBL/GenBank/DDBJ whole genome shotgun (WGS) entry which is preliminary data.</text>
</comment>
<sequence>MNTFQITYSNMNVPVYREEEDLYVVTLPGKTLYLLRREDNEGAAHWFEEGSDNETPETKEIGIAIEQAVMGSVENGK</sequence>
<reference evidence="2" key="1">
    <citation type="submission" date="2018-11" db="EMBL/GenBank/DDBJ databases">
        <title>Chitinophaga lutea sp.nov., isolate from arsenic contaminated soil.</title>
        <authorList>
            <person name="Zong Y."/>
        </authorList>
    </citation>
    <scope>NUCLEOTIDE SEQUENCE [LARGE SCALE GENOMIC DNA]</scope>
    <source>
        <strain evidence="2">YLT18</strain>
    </source>
</reference>
<accession>A0A3N4MI93</accession>
<dbReference type="OrthoDB" id="676314at2"/>
<keyword evidence="2" id="KW-1185">Reference proteome</keyword>
<evidence type="ECO:0000313" key="2">
    <source>
        <dbReference type="Proteomes" id="UP000279089"/>
    </source>
</evidence>
<gene>
    <name evidence="1" type="ORF">EG028_06255</name>
</gene>
<protein>
    <submittedName>
        <fullName evidence="1">Uncharacterized protein</fullName>
    </submittedName>
</protein>
<organism evidence="1 2">
    <name type="scientific">Chitinophaga barathri</name>
    <dbReference type="NCBI Taxonomy" id="1647451"/>
    <lineage>
        <taxon>Bacteria</taxon>
        <taxon>Pseudomonadati</taxon>
        <taxon>Bacteroidota</taxon>
        <taxon>Chitinophagia</taxon>
        <taxon>Chitinophagales</taxon>
        <taxon>Chitinophagaceae</taxon>
        <taxon>Chitinophaga</taxon>
    </lineage>
</organism>